<sequence length="434" mass="47598">MADIARSAERCWPTTHTLKPSKSLFLHGKSPPPNSSSGTRSIERAGHTASFSVTPERQHLRQPDQRETSLHSTAHSPNTTVTCGSEARSNTRHRTPHRLASGTADRRSPPHAAATTIMHSPRTAETRQLPSLNVHIGVSADDSSKQMGLKRSAALTAISERLNNHYITNSGLFQLAERRGPWPGITRAGLARYTRREGISHTSSLPSRSTAGIRGKGTDIVRWILARGDSAARLPARSPHVCGVKGRPFIRAIRGIAWYGSGYCVIRRSGMRQNVDAIRSIDISGHTCAGMCDSAAAARGHMTNCRVALVPCRDTSDSRPGQGREPTYPLAAPVTQRVSRRTGLLAEWRPSERDASGSTIVGRMRRDWMRRLGQRTRIRAAASAESNLRHSRLGSQRRSRARRAFARMTDPSHQDTTGTETRTHTTGTKIPRPV</sequence>
<dbReference type="InParanoid" id="A0A165HML3"/>
<evidence type="ECO:0000313" key="2">
    <source>
        <dbReference type="EMBL" id="KZT11933.1"/>
    </source>
</evidence>
<feature type="compositionally biased region" description="Low complexity" evidence="1">
    <location>
        <begin position="416"/>
        <end position="428"/>
    </location>
</feature>
<dbReference type="RefSeq" id="XP_040769581.1">
    <property type="nucleotide sequence ID" value="XM_040911432.1"/>
</dbReference>
<feature type="region of interest" description="Disordered" evidence="1">
    <location>
        <begin position="21"/>
        <end position="115"/>
    </location>
</feature>
<accession>A0A165HML3</accession>
<evidence type="ECO:0000256" key="1">
    <source>
        <dbReference type="SAM" id="MobiDB-lite"/>
    </source>
</evidence>
<reference evidence="2 3" key="1">
    <citation type="journal article" date="2016" name="Mol. Biol. Evol.">
        <title>Comparative Genomics of Early-Diverging Mushroom-Forming Fungi Provides Insights into the Origins of Lignocellulose Decay Capabilities.</title>
        <authorList>
            <person name="Nagy L.G."/>
            <person name="Riley R."/>
            <person name="Tritt A."/>
            <person name="Adam C."/>
            <person name="Daum C."/>
            <person name="Floudas D."/>
            <person name="Sun H."/>
            <person name="Yadav J.S."/>
            <person name="Pangilinan J."/>
            <person name="Larsson K.H."/>
            <person name="Matsuura K."/>
            <person name="Barry K."/>
            <person name="Labutti K."/>
            <person name="Kuo R."/>
            <person name="Ohm R.A."/>
            <person name="Bhattacharya S.S."/>
            <person name="Shirouzu T."/>
            <person name="Yoshinaga Y."/>
            <person name="Martin F.M."/>
            <person name="Grigoriev I.V."/>
            <person name="Hibbett D.S."/>
        </authorList>
    </citation>
    <scope>NUCLEOTIDE SEQUENCE [LARGE SCALE GENOMIC DNA]</scope>
    <source>
        <strain evidence="2 3">93-53</strain>
    </source>
</reference>
<evidence type="ECO:0000313" key="3">
    <source>
        <dbReference type="Proteomes" id="UP000076871"/>
    </source>
</evidence>
<dbReference type="Proteomes" id="UP000076871">
    <property type="component" value="Unassembled WGS sequence"/>
</dbReference>
<proteinExistence type="predicted"/>
<dbReference type="EMBL" id="KV427606">
    <property type="protein sequence ID" value="KZT11933.1"/>
    <property type="molecule type" value="Genomic_DNA"/>
</dbReference>
<protein>
    <submittedName>
        <fullName evidence="2">Uncharacterized protein</fullName>
    </submittedName>
</protein>
<name>A0A165HML3_9APHY</name>
<dbReference type="AlphaFoldDB" id="A0A165HML3"/>
<feature type="compositionally biased region" description="Basic residues" evidence="1">
    <location>
        <begin position="389"/>
        <end position="405"/>
    </location>
</feature>
<keyword evidence="3" id="KW-1185">Reference proteome</keyword>
<feature type="compositionally biased region" description="Basic and acidic residues" evidence="1">
    <location>
        <begin position="56"/>
        <end position="69"/>
    </location>
</feature>
<feature type="compositionally biased region" description="Polar residues" evidence="1">
    <location>
        <begin position="70"/>
        <end position="83"/>
    </location>
</feature>
<feature type="region of interest" description="Disordered" evidence="1">
    <location>
        <begin position="383"/>
        <end position="434"/>
    </location>
</feature>
<organism evidence="2 3">
    <name type="scientific">Laetiporus sulphureus 93-53</name>
    <dbReference type="NCBI Taxonomy" id="1314785"/>
    <lineage>
        <taxon>Eukaryota</taxon>
        <taxon>Fungi</taxon>
        <taxon>Dikarya</taxon>
        <taxon>Basidiomycota</taxon>
        <taxon>Agaricomycotina</taxon>
        <taxon>Agaricomycetes</taxon>
        <taxon>Polyporales</taxon>
        <taxon>Laetiporus</taxon>
    </lineage>
</organism>
<gene>
    <name evidence="2" type="ORF">LAESUDRAFT_746722</name>
</gene>
<dbReference type="GeneID" id="63828460"/>